<reference evidence="2" key="1">
    <citation type="journal article" date="2020" name="Nature">
        <title>Giant virus diversity and host interactions through global metagenomics.</title>
        <authorList>
            <person name="Schulz F."/>
            <person name="Roux S."/>
            <person name="Paez-Espino D."/>
            <person name="Jungbluth S."/>
            <person name="Walsh D.A."/>
            <person name="Denef V.J."/>
            <person name="McMahon K.D."/>
            <person name="Konstantinidis K.T."/>
            <person name="Eloe-Fadrosh E.A."/>
            <person name="Kyrpides N.C."/>
            <person name="Woyke T."/>
        </authorList>
    </citation>
    <scope>NUCLEOTIDE SEQUENCE</scope>
    <source>
        <strain evidence="2">GVMAG-M-3300023179-150</strain>
    </source>
</reference>
<evidence type="ECO:0000313" key="2">
    <source>
        <dbReference type="EMBL" id="QHT25299.1"/>
    </source>
</evidence>
<dbReference type="InterPro" id="IPR028889">
    <property type="entry name" value="USP"/>
</dbReference>
<dbReference type="PROSITE" id="PS00972">
    <property type="entry name" value="USP_1"/>
    <property type="match status" value="1"/>
</dbReference>
<dbReference type="EMBL" id="MN739764">
    <property type="protein sequence ID" value="QHT25299.1"/>
    <property type="molecule type" value="Genomic_DNA"/>
</dbReference>
<dbReference type="Pfam" id="PF00443">
    <property type="entry name" value="UCH"/>
    <property type="match status" value="1"/>
</dbReference>
<dbReference type="CDD" id="cd02674">
    <property type="entry name" value="Peptidase_C19R"/>
    <property type="match status" value="1"/>
</dbReference>
<dbReference type="InterPro" id="IPR038765">
    <property type="entry name" value="Papain-like_cys_pep_sf"/>
</dbReference>
<dbReference type="InterPro" id="IPR001394">
    <property type="entry name" value="Peptidase_C19_UCH"/>
</dbReference>
<dbReference type="PROSITE" id="PS00973">
    <property type="entry name" value="USP_2"/>
    <property type="match status" value="1"/>
</dbReference>
<proteinExistence type="predicted"/>
<accession>A0A6C0EAL3</accession>
<dbReference type="GO" id="GO:0004843">
    <property type="term" value="F:cysteine-type deubiquitinase activity"/>
    <property type="evidence" value="ECO:0007669"/>
    <property type="project" value="InterPro"/>
</dbReference>
<protein>
    <recommendedName>
        <fullName evidence="1">USP domain-containing protein</fullName>
    </recommendedName>
</protein>
<organism evidence="2">
    <name type="scientific">viral metagenome</name>
    <dbReference type="NCBI Taxonomy" id="1070528"/>
    <lineage>
        <taxon>unclassified sequences</taxon>
        <taxon>metagenomes</taxon>
        <taxon>organismal metagenomes</taxon>
    </lineage>
</organism>
<feature type="domain" description="USP" evidence="1">
    <location>
        <begin position="9"/>
        <end position="366"/>
    </location>
</feature>
<name>A0A6C0EAL3_9ZZZZ</name>
<dbReference type="Gene3D" id="3.90.70.10">
    <property type="entry name" value="Cysteine proteinases"/>
    <property type="match status" value="1"/>
</dbReference>
<dbReference type="AlphaFoldDB" id="A0A6C0EAL3"/>
<sequence>MSNNNNGQFGLANVGNSCFLNSTVQCLVGTDGLREYFSQKYELKNGTIINKFQIDLEFTKQNKNFKTKSKKLLTLHWHKLLEKLWYGPDPEHEHCSVVNPLPFYKQLAIVANESKKELAFNGTQNDFQEFLILLLEALHDSLSRETKMSITGSDQNDMDKIDRMSYENYILHFEKDMSIFVELFVGQIYTKIVGVECTHVSERCDPIQFFPLVVPESSRDVSLEYLLKDYSSETILDGDEKWFCDKCNQKVKAISKISIWRLPQYLILSLGRYQYVPSLHKRNTKIDYPLENLNMYPFYSGFESNSLKYNLYAVGLHIGNPMGGHYISFRKNPDNNWYNFNDQSVSQISPNVVVNPGAYCLFYKRSDL</sequence>
<dbReference type="PROSITE" id="PS50235">
    <property type="entry name" value="USP_3"/>
    <property type="match status" value="1"/>
</dbReference>
<evidence type="ECO:0000259" key="1">
    <source>
        <dbReference type="PROSITE" id="PS50235"/>
    </source>
</evidence>
<dbReference type="InterPro" id="IPR018200">
    <property type="entry name" value="USP_CS"/>
</dbReference>
<dbReference type="SUPFAM" id="SSF54001">
    <property type="entry name" value="Cysteine proteinases"/>
    <property type="match status" value="1"/>
</dbReference>
<dbReference type="InterPro" id="IPR050185">
    <property type="entry name" value="Ub_carboxyl-term_hydrolase"/>
</dbReference>
<dbReference type="PANTHER" id="PTHR21646">
    <property type="entry name" value="UBIQUITIN CARBOXYL-TERMINAL HYDROLASE"/>
    <property type="match status" value="1"/>
</dbReference>
<dbReference type="GO" id="GO:0016579">
    <property type="term" value="P:protein deubiquitination"/>
    <property type="evidence" value="ECO:0007669"/>
    <property type="project" value="InterPro"/>
</dbReference>